<evidence type="ECO:0000313" key="2">
    <source>
        <dbReference type="Proteomes" id="UP000188543"/>
    </source>
</evidence>
<reference evidence="1 2" key="1">
    <citation type="submission" date="2016-08" db="EMBL/GenBank/DDBJ databases">
        <authorList>
            <person name="Seilhamer J.J."/>
        </authorList>
    </citation>
    <scope>NUCLEOTIDE SEQUENCE [LARGE SCALE GENOMIC DNA]</scope>
    <source>
        <strain evidence="1 2">VC14762</strain>
    </source>
</reference>
<sequence>MAIVVVPADWPRKTIDGLIVEVVHFVAPRGPGAEWDQRPAWWCTWKAGWFNEHGRLFLEGSLLDSWLRPISGEPVTDDIDTEVPA</sequence>
<dbReference type="Proteomes" id="UP000188543">
    <property type="component" value="Unassembled WGS sequence"/>
</dbReference>
<comment type="caution">
    <text evidence="1">The sequence shown here is derived from an EMBL/GenBank/DDBJ whole genome shotgun (WGS) entry which is preliminary data.</text>
</comment>
<dbReference type="RefSeq" id="WP_048986637.1">
    <property type="nucleotide sequence ID" value="NZ_JUPC01000117.1"/>
</dbReference>
<name>A0A1V2W355_9BURK</name>
<evidence type="ECO:0000313" key="1">
    <source>
        <dbReference type="EMBL" id="ONU85035.1"/>
    </source>
</evidence>
<gene>
    <name evidence="1" type="ORF">A8E72_16700</name>
</gene>
<protein>
    <submittedName>
        <fullName evidence="1">Uncharacterized protein</fullName>
    </submittedName>
</protein>
<proteinExistence type="predicted"/>
<organism evidence="1 2">
    <name type="scientific">Burkholderia cenocepacia</name>
    <dbReference type="NCBI Taxonomy" id="95486"/>
    <lineage>
        <taxon>Bacteria</taxon>
        <taxon>Pseudomonadati</taxon>
        <taxon>Pseudomonadota</taxon>
        <taxon>Betaproteobacteria</taxon>
        <taxon>Burkholderiales</taxon>
        <taxon>Burkholderiaceae</taxon>
        <taxon>Burkholderia</taxon>
        <taxon>Burkholderia cepacia complex</taxon>
    </lineage>
</organism>
<accession>A0A1V2W355</accession>
<dbReference type="EMBL" id="MUTJ01000053">
    <property type="protein sequence ID" value="ONU85035.1"/>
    <property type="molecule type" value="Genomic_DNA"/>
</dbReference>
<dbReference type="AlphaFoldDB" id="A0A1V2W355"/>